<keyword evidence="12" id="KW-0808">Transferase</keyword>
<evidence type="ECO:0000256" key="11">
    <source>
        <dbReference type="SAM" id="Phobius"/>
    </source>
</evidence>
<evidence type="ECO:0000256" key="8">
    <source>
        <dbReference type="ARBA" id="ARBA00023228"/>
    </source>
</evidence>
<evidence type="ECO:0000256" key="1">
    <source>
        <dbReference type="ARBA" id="ARBA00004155"/>
    </source>
</evidence>
<feature type="transmembrane region" description="Helical" evidence="11">
    <location>
        <begin position="340"/>
        <end position="361"/>
    </location>
</feature>
<comment type="similarity">
    <text evidence="2">Belongs to the LIMR family. LMBRD1 subfamily.</text>
</comment>
<evidence type="ECO:0000256" key="10">
    <source>
        <dbReference type="SAM" id="MobiDB-lite"/>
    </source>
</evidence>
<keyword evidence="5 11" id="KW-0812">Transmembrane</keyword>
<reference evidence="12" key="1">
    <citation type="journal article" date="2022" name="bioRxiv">
        <title>Genomics of Preaxostyla Flagellates Illuminates Evolutionary Transitions and the Path Towards Mitochondrial Loss.</title>
        <authorList>
            <person name="Novak L.V.F."/>
            <person name="Treitli S.C."/>
            <person name="Pyrih J."/>
            <person name="Halakuc P."/>
            <person name="Pipaliya S.V."/>
            <person name="Vacek V."/>
            <person name="Brzon O."/>
            <person name="Soukal P."/>
            <person name="Eme L."/>
            <person name="Dacks J.B."/>
            <person name="Karnkowska A."/>
            <person name="Elias M."/>
            <person name="Hampl V."/>
        </authorList>
    </citation>
    <scope>NUCLEOTIDE SEQUENCE</scope>
    <source>
        <strain evidence="12">RCP-MX</strain>
    </source>
</reference>
<comment type="caution">
    <text evidence="12">The sequence shown here is derived from an EMBL/GenBank/DDBJ whole genome shotgun (WGS) entry which is preliminary data.</text>
</comment>
<evidence type="ECO:0000256" key="6">
    <source>
        <dbReference type="ARBA" id="ARBA00022989"/>
    </source>
</evidence>
<feature type="transmembrane region" description="Helical" evidence="11">
    <location>
        <begin position="23"/>
        <end position="42"/>
    </location>
</feature>
<dbReference type="PANTHER" id="PTHR16130:SF2">
    <property type="entry name" value="LYSOSOMAL COBALAMIN TRANSPORT ESCORT PROTEIN LMBD1"/>
    <property type="match status" value="1"/>
</dbReference>
<gene>
    <name evidence="12" type="ORF">PAPYR_6468</name>
</gene>
<evidence type="ECO:0000256" key="9">
    <source>
        <dbReference type="ARBA" id="ARBA00023285"/>
    </source>
</evidence>
<feature type="transmembrane region" description="Helical" evidence="11">
    <location>
        <begin position="459"/>
        <end position="486"/>
    </location>
</feature>
<dbReference type="PANTHER" id="PTHR16130">
    <property type="entry name" value="LYSOSOMAL COBALAMIN TRANSPORTER-RELATED"/>
    <property type="match status" value="1"/>
</dbReference>
<sequence>MFFLAFFVAKHYFTKDKDQFEKFPFVVVVLALTITSLCVFLVPVDTFNVSTMTDPATGMLYPDLSIEGAASRGTVVKIMYYVLYGVLFVFAFGVVPFAYFFYEEGDSETTFRQRLRRSLLFTSFFLLFVLIILVVGLFFRPAPDDFSKKSASDWINRLFDTRNAGDGAILFCLAILTLVGLVIWCTYTAFGLAILPVKLLRFNGRSTMTDDEIQRQLIINREQARAIETKYDRSERRTRQDIKAYYQTRKRERELQAAADDRIQSGSKCEACWNEFMMPFRVVFGILSALFTLLLVISVVLTSLDKALNQWAGWMTDRPKIPNPIDITLVALAKVFPLDYVFLGILILYVFLASLVGFTHIGIRFLWIKLFSIKKHKSQPQGLLLMAALMMFVMLSLNVEFSTFAPQYTTFGSQVSFDYVNGTKSATATACSLTHITNETCIMTQLGTMYSRINLSMSFFGTVFFFSNFVFVAAVLGGIPIALCCCQKKRGGRSKSAGEDAAEEDAAMEENV</sequence>
<keyword evidence="7 11" id="KW-0472">Membrane</keyword>
<dbReference type="Proteomes" id="UP001141327">
    <property type="component" value="Unassembled WGS sequence"/>
</dbReference>
<evidence type="ECO:0000313" key="12">
    <source>
        <dbReference type="EMBL" id="KAJ4457938.1"/>
    </source>
</evidence>
<accession>A0ABQ8UIB9</accession>
<feature type="transmembrane region" description="Helical" evidence="11">
    <location>
        <begin position="282"/>
        <end position="304"/>
    </location>
</feature>
<feature type="transmembrane region" description="Helical" evidence="11">
    <location>
        <begin position="168"/>
        <end position="195"/>
    </location>
</feature>
<keyword evidence="8" id="KW-0458">Lysosome</keyword>
<dbReference type="InterPro" id="IPR050854">
    <property type="entry name" value="LMBD1_LysCbl_Transport"/>
</dbReference>
<feature type="region of interest" description="Disordered" evidence="10">
    <location>
        <begin position="491"/>
        <end position="512"/>
    </location>
</feature>
<dbReference type="InterPro" id="IPR006876">
    <property type="entry name" value="LMBR1-like_membr_prot"/>
</dbReference>
<protein>
    <submittedName>
        <fullName evidence="12">Serine/threonine protein kinase</fullName>
    </submittedName>
</protein>
<dbReference type="Pfam" id="PF04791">
    <property type="entry name" value="LMBR1"/>
    <property type="match status" value="1"/>
</dbReference>
<feature type="transmembrane region" description="Helical" evidence="11">
    <location>
        <begin position="119"/>
        <end position="139"/>
    </location>
</feature>
<keyword evidence="12" id="KW-0723">Serine/threonine-protein kinase</keyword>
<feature type="transmembrane region" description="Helical" evidence="11">
    <location>
        <begin position="78"/>
        <end position="99"/>
    </location>
</feature>
<comment type="subcellular location">
    <subcellularLocation>
        <location evidence="1">Lysosome membrane</location>
        <topology evidence="1">Multi-pass membrane protein</topology>
    </subcellularLocation>
</comment>
<evidence type="ECO:0000256" key="7">
    <source>
        <dbReference type="ARBA" id="ARBA00023136"/>
    </source>
</evidence>
<evidence type="ECO:0000313" key="13">
    <source>
        <dbReference type="Proteomes" id="UP001141327"/>
    </source>
</evidence>
<keyword evidence="6 11" id="KW-1133">Transmembrane helix</keyword>
<evidence type="ECO:0000256" key="3">
    <source>
        <dbReference type="ARBA" id="ARBA00022448"/>
    </source>
</evidence>
<evidence type="ECO:0000256" key="2">
    <source>
        <dbReference type="ARBA" id="ARBA00009901"/>
    </source>
</evidence>
<evidence type="ECO:0000256" key="4">
    <source>
        <dbReference type="ARBA" id="ARBA00022628"/>
    </source>
</evidence>
<keyword evidence="3" id="KW-0813">Transport</keyword>
<proteinExistence type="inferred from homology"/>
<feature type="compositionally biased region" description="Acidic residues" evidence="10">
    <location>
        <begin position="500"/>
        <end position="512"/>
    </location>
</feature>
<keyword evidence="4" id="KW-0846">Cobalamin</keyword>
<keyword evidence="12" id="KW-0418">Kinase</keyword>
<dbReference type="EMBL" id="JAPMOS010000037">
    <property type="protein sequence ID" value="KAJ4457938.1"/>
    <property type="molecule type" value="Genomic_DNA"/>
</dbReference>
<keyword evidence="9" id="KW-0170">Cobalt</keyword>
<keyword evidence="13" id="KW-1185">Reference proteome</keyword>
<organism evidence="12 13">
    <name type="scientific">Paratrimastix pyriformis</name>
    <dbReference type="NCBI Taxonomy" id="342808"/>
    <lineage>
        <taxon>Eukaryota</taxon>
        <taxon>Metamonada</taxon>
        <taxon>Preaxostyla</taxon>
        <taxon>Paratrimastigidae</taxon>
        <taxon>Paratrimastix</taxon>
    </lineage>
</organism>
<feature type="transmembrane region" description="Helical" evidence="11">
    <location>
        <begin position="382"/>
        <end position="399"/>
    </location>
</feature>
<dbReference type="GO" id="GO:0004674">
    <property type="term" value="F:protein serine/threonine kinase activity"/>
    <property type="evidence" value="ECO:0007669"/>
    <property type="project" value="UniProtKB-KW"/>
</dbReference>
<name>A0ABQ8UIB9_9EUKA</name>
<evidence type="ECO:0000256" key="5">
    <source>
        <dbReference type="ARBA" id="ARBA00022692"/>
    </source>
</evidence>